<dbReference type="STRING" id="735517.SAMN05444272_0397"/>
<name>A0A1M7A118_9HYPH</name>
<dbReference type="Pfam" id="PF02878">
    <property type="entry name" value="PGM_PMM_I"/>
    <property type="match status" value="1"/>
</dbReference>
<evidence type="ECO:0000256" key="5">
    <source>
        <dbReference type="ARBA" id="ARBA00022842"/>
    </source>
</evidence>
<dbReference type="InterPro" id="IPR005846">
    <property type="entry name" value="A-D-PHexomutase_a/b/a-III"/>
</dbReference>
<dbReference type="InterPro" id="IPR036900">
    <property type="entry name" value="A-D-PHexomutase_C_sf"/>
</dbReference>
<dbReference type="CDD" id="cd03089">
    <property type="entry name" value="PMM_PGM"/>
    <property type="match status" value="1"/>
</dbReference>
<evidence type="ECO:0000313" key="11">
    <source>
        <dbReference type="EMBL" id="SHL36350.1"/>
    </source>
</evidence>
<keyword evidence="3" id="KW-0597">Phosphoprotein</keyword>
<evidence type="ECO:0000256" key="3">
    <source>
        <dbReference type="ARBA" id="ARBA00022553"/>
    </source>
</evidence>
<dbReference type="EMBL" id="FRBW01000001">
    <property type="protein sequence ID" value="SHL36350.1"/>
    <property type="molecule type" value="Genomic_DNA"/>
</dbReference>
<keyword evidence="6" id="KW-0413">Isomerase</keyword>
<reference evidence="11 12" key="1">
    <citation type="submission" date="2016-11" db="EMBL/GenBank/DDBJ databases">
        <authorList>
            <person name="Jaros S."/>
            <person name="Januszkiewicz K."/>
            <person name="Wedrychowicz H."/>
        </authorList>
    </citation>
    <scope>NUCLEOTIDE SEQUENCE [LARGE SCALE GENOMIC DNA]</scope>
    <source>
        <strain evidence="11 12">DSM 22153</strain>
    </source>
</reference>
<proteinExistence type="inferred from homology"/>
<dbReference type="Proteomes" id="UP000186002">
    <property type="component" value="Unassembled WGS sequence"/>
</dbReference>
<dbReference type="Pfam" id="PF00408">
    <property type="entry name" value="PGM_PMM_IV"/>
    <property type="match status" value="1"/>
</dbReference>
<dbReference type="PANTHER" id="PTHR43771:SF2">
    <property type="entry name" value="PHOSPHOMANNOMUTASE_PHOSPHOGLUCOMUTASE"/>
    <property type="match status" value="1"/>
</dbReference>
<feature type="domain" description="Alpha-D-phosphohexomutase alpha/beta/alpha" evidence="10">
    <location>
        <begin position="278"/>
        <end position="390"/>
    </location>
</feature>
<feature type="domain" description="Alpha-D-phosphohexomutase alpha/beta/alpha" evidence="8">
    <location>
        <begin position="26"/>
        <end position="157"/>
    </location>
</feature>
<keyword evidence="5" id="KW-0460">Magnesium</keyword>
<evidence type="ECO:0000259" key="8">
    <source>
        <dbReference type="Pfam" id="PF02878"/>
    </source>
</evidence>
<evidence type="ECO:0000259" key="7">
    <source>
        <dbReference type="Pfam" id="PF00408"/>
    </source>
</evidence>
<comment type="cofactor">
    <cofactor evidence="1">
        <name>Mg(2+)</name>
        <dbReference type="ChEBI" id="CHEBI:18420"/>
    </cofactor>
</comment>
<evidence type="ECO:0000313" key="12">
    <source>
        <dbReference type="Proteomes" id="UP000186002"/>
    </source>
</evidence>
<dbReference type="SUPFAM" id="SSF55957">
    <property type="entry name" value="Phosphoglucomutase, C-terminal domain"/>
    <property type="match status" value="1"/>
</dbReference>
<dbReference type="Pfam" id="PF02879">
    <property type="entry name" value="PGM_PMM_II"/>
    <property type="match status" value="1"/>
</dbReference>
<evidence type="ECO:0000256" key="4">
    <source>
        <dbReference type="ARBA" id="ARBA00022723"/>
    </source>
</evidence>
<dbReference type="SUPFAM" id="SSF53738">
    <property type="entry name" value="Phosphoglucomutase, first 3 domains"/>
    <property type="match status" value="3"/>
</dbReference>
<evidence type="ECO:0000256" key="6">
    <source>
        <dbReference type="ARBA" id="ARBA00023235"/>
    </source>
</evidence>
<comment type="similarity">
    <text evidence="2">Belongs to the phosphohexose mutase family.</text>
</comment>
<dbReference type="PANTHER" id="PTHR43771">
    <property type="entry name" value="PHOSPHOMANNOMUTASE"/>
    <property type="match status" value="1"/>
</dbReference>
<dbReference type="RefSeq" id="WP_073008146.1">
    <property type="nucleotide sequence ID" value="NZ_FRBW01000001.1"/>
</dbReference>
<evidence type="ECO:0000259" key="9">
    <source>
        <dbReference type="Pfam" id="PF02879"/>
    </source>
</evidence>
<dbReference type="InterPro" id="IPR005845">
    <property type="entry name" value="A-D-PHexomutase_a/b/a-II"/>
</dbReference>
<dbReference type="GO" id="GO:0016868">
    <property type="term" value="F:intramolecular phosphotransferase activity"/>
    <property type="evidence" value="ECO:0007669"/>
    <property type="project" value="InterPro"/>
</dbReference>
<evidence type="ECO:0000256" key="1">
    <source>
        <dbReference type="ARBA" id="ARBA00001946"/>
    </source>
</evidence>
<feature type="domain" description="Alpha-D-phosphohexomutase C-terminal" evidence="7">
    <location>
        <begin position="422"/>
        <end position="483"/>
    </location>
</feature>
<gene>
    <name evidence="11" type="ORF">SAMN05444272_0397</name>
</gene>
<sequence>MFPKPQAFLKSNTYAYESQPMVKPTGFREYDARWLFEKEINLMGMQALGLGIGTLMHERGVRPDIVVGHDFRGYSASIKMAVINGLMAAGINVHDIGLALSPMAYFAQFALDVPAVAMITASHNDNGWTGVKMGIDRPLTFGPEEMGRLKDIVLEAKFDVRGGGSYKYVDGFAEVYIKDLTSRAKLKRPIKVVAACGNGTAGAFAPRILEMLGAEVIPLDAELDHTFPRYNPNPEDMKMLHALRDKVLEVGAEVGLGFDGDGDRCGVVDNEGEEIFADKVGVMLARDISAIYPNSQFVVDVKSTGLFNTDPVLKANGAKTDYFKTGHSYIKRRVTELGAIVGFEKSGHYFFNPPIGRGYDDGVVSALAILDMLDRNPDKTMADLRRDLPKTWGSPTMSPHCDDEIKYGIVDKVVARFKDMQAKGETVAGSKIVDLITVNGVRVVTEDGTWGLVRASSNKPELVVVVESPASEERLHAMFKAVDAVLRENPEVGEYNQTL</sequence>
<accession>A0A1M7A118</accession>
<dbReference type="Gene3D" id="3.30.310.50">
    <property type="entry name" value="Alpha-D-phosphohexomutase, C-terminal domain"/>
    <property type="match status" value="1"/>
</dbReference>
<evidence type="ECO:0000256" key="2">
    <source>
        <dbReference type="ARBA" id="ARBA00010231"/>
    </source>
</evidence>
<dbReference type="GO" id="GO:0005975">
    <property type="term" value="P:carbohydrate metabolic process"/>
    <property type="evidence" value="ECO:0007669"/>
    <property type="project" value="InterPro"/>
</dbReference>
<feature type="domain" description="Alpha-D-phosphohexomutase alpha/beta/alpha" evidence="9">
    <location>
        <begin position="174"/>
        <end position="272"/>
    </location>
</feature>
<dbReference type="InterPro" id="IPR005843">
    <property type="entry name" value="A-D-PHexomutase_C"/>
</dbReference>
<dbReference type="OrthoDB" id="9803322at2"/>
<dbReference type="GO" id="GO:0046872">
    <property type="term" value="F:metal ion binding"/>
    <property type="evidence" value="ECO:0007669"/>
    <property type="project" value="UniProtKB-KW"/>
</dbReference>
<dbReference type="PRINTS" id="PR00509">
    <property type="entry name" value="PGMPMM"/>
</dbReference>
<dbReference type="InterPro" id="IPR005844">
    <property type="entry name" value="A-D-PHexomutase_a/b/a-I"/>
</dbReference>
<evidence type="ECO:0000259" key="10">
    <source>
        <dbReference type="Pfam" id="PF02880"/>
    </source>
</evidence>
<dbReference type="AlphaFoldDB" id="A0A1M7A118"/>
<organism evidence="11 12">
    <name type="scientific">Roseibium suaedae</name>
    <dbReference type="NCBI Taxonomy" id="735517"/>
    <lineage>
        <taxon>Bacteria</taxon>
        <taxon>Pseudomonadati</taxon>
        <taxon>Pseudomonadota</taxon>
        <taxon>Alphaproteobacteria</taxon>
        <taxon>Hyphomicrobiales</taxon>
        <taxon>Stappiaceae</taxon>
        <taxon>Roseibium</taxon>
    </lineage>
</organism>
<dbReference type="InterPro" id="IPR005841">
    <property type="entry name" value="Alpha-D-phosphohexomutase_SF"/>
</dbReference>
<keyword evidence="4" id="KW-0479">Metal-binding</keyword>
<dbReference type="InterPro" id="IPR016055">
    <property type="entry name" value="A-D-PHexomutase_a/b/a-I/II/III"/>
</dbReference>
<protein>
    <submittedName>
        <fullName evidence="11">Phosphomannomutase / phosphoglucomutase</fullName>
    </submittedName>
</protein>
<dbReference type="Gene3D" id="3.40.120.10">
    <property type="entry name" value="Alpha-D-Glucose-1,6-Bisphosphate, subunit A, domain 3"/>
    <property type="match status" value="3"/>
</dbReference>
<dbReference type="Pfam" id="PF02880">
    <property type="entry name" value="PGM_PMM_III"/>
    <property type="match status" value="1"/>
</dbReference>
<keyword evidence="12" id="KW-1185">Reference proteome</keyword>